<dbReference type="OrthoDB" id="2447685at2759"/>
<gene>
    <name evidence="1" type="ORF">O181_057256</name>
</gene>
<evidence type="ECO:0008006" key="3">
    <source>
        <dbReference type="Google" id="ProtNLM"/>
    </source>
</evidence>
<dbReference type="AlphaFoldDB" id="A0A9Q3HTR4"/>
<accession>A0A9Q3HTR4</accession>
<evidence type="ECO:0000313" key="2">
    <source>
        <dbReference type="Proteomes" id="UP000765509"/>
    </source>
</evidence>
<sequence>MQEASSSEASRPKAFMTPDMKATDFFDETWPFKIKSFIHSFQLIFHHDRENFSEDRKKALHATSFLFGRAAKWIEPYLYNITNQDPAYLLNTWAIFKYQLFSFFGDLNEFRKAEAELDGIRIKEGGHVSLYISDFRSLVARIGD</sequence>
<reference evidence="1" key="1">
    <citation type="submission" date="2021-03" db="EMBL/GenBank/DDBJ databases">
        <title>Draft genome sequence of rust myrtle Austropuccinia psidii MF-1, a brazilian biotype.</title>
        <authorList>
            <person name="Quecine M.C."/>
            <person name="Pachon D.M.R."/>
            <person name="Bonatelli M.L."/>
            <person name="Correr F.H."/>
            <person name="Franceschini L.M."/>
            <person name="Leite T.F."/>
            <person name="Margarido G.R.A."/>
            <person name="Almeida C.A."/>
            <person name="Ferrarezi J.A."/>
            <person name="Labate C.A."/>
        </authorList>
    </citation>
    <scope>NUCLEOTIDE SEQUENCE</scope>
    <source>
        <strain evidence="1">MF-1</strain>
    </source>
</reference>
<name>A0A9Q3HTR4_9BASI</name>
<keyword evidence="2" id="KW-1185">Reference proteome</keyword>
<comment type="caution">
    <text evidence="1">The sequence shown here is derived from an EMBL/GenBank/DDBJ whole genome shotgun (WGS) entry which is preliminary data.</text>
</comment>
<evidence type="ECO:0000313" key="1">
    <source>
        <dbReference type="EMBL" id="MBW0517541.1"/>
    </source>
</evidence>
<protein>
    <recommendedName>
        <fullName evidence="3">Retrotransposon gag domain-containing protein</fullName>
    </recommendedName>
</protein>
<dbReference type="Proteomes" id="UP000765509">
    <property type="component" value="Unassembled WGS sequence"/>
</dbReference>
<organism evidence="1 2">
    <name type="scientific">Austropuccinia psidii MF-1</name>
    <dbReference type="NCBI Taxonomy" id="1389203"/>
    <lineage>
        <taxon>Eukaryota</taxon>
        <taxon>Fungi</taxon>
        <taxon>Dikarya</taxon>
        <taxon>Basidiomycota</taxon>
        <taxon>Pucciniomycotina</taxon>
        <taxon>Pucciniomycetes</taxon>
        <taxon>Pucciniales</taxon>
        <taxon>Sphaerophragmiaceae</taxon>
        <taxon>Austropuccinia</taxon>
    </lineage>
</organism>
<dbReference type="EMBL" id="AVOT02025997">
    <property type="protein sequence ID" value="MBW0517541.1"/>
    <property type="molecule type" value="Genomic_DNA"/>
</dbReference>
<proteinExistence type="predicted"/>